<dbReference type="Proteomes" id="UP000297872">
    <property type="component" value="Unassembled WGS sequence"/>
</dbReference>
<accession>A0A4Y8VPW9</accession>
<feature type="domain" description="Terminase ATPase subunit N-terminal" evidence="1">
    <location>
        <begin position="11"/>
        <end position="56"/>
    </location>
</feature>
<keyword evidence="3" id="KW-1185">Reference proteome</keyword>
<dbReference type="EMBL" id="SGVY01000013">
    <property type="protein sequence ID" value="TFH82457.1"/>
    <property type="molecule type" value="Genomic_DNA"/>
</dbReference>
<dbReference type="AlphaFoldDB" id="A0A4Y8VPW9"/>
<proteinExistence type="predicted"/>
<sequence>MITKKELEDKKDYARLLYMQGEQQKVIAEKVGVSAQTITKWVNVGGWVERRAAQNITRPELVNKLLRTVDKMIETVNDSDDPDAANGLGDKLAKFAATIEKLDKHTSIVDVIEVFMAFSKWLQFQAEFDEDITPELLKTINKYHNQYINYLMQNKLINK</sequence>
<evidence type="ECO:0000313" key="2">
    <source>
        <dbReference type="EMBL" id="TFH82457.1"/>
    </source>
</evidence>
<name>A0A4Y8VPW9_9BACT</name>
<evidence type="ECO:0000313" key="3">
    <source>
        <dbReference type="Proteomes" id="UP000297872"/>
    </source>
</evidence>
<protein>
    <submittedName>
        <fullName evidence="2">Terminase</fullName>
    </submittedName>
</protein>
<reference evidence="2 3" key="1">
    <citation type="submission" date="2019-02" db="EMBL/GenBank/DDBJ databases">
        <title>Draft Genome Sequence of the Prevotella sp. BCRC 81118, Isolated from Human Feces.</title>
        <authorList>
            <person name="Huang C.-H."/>
        </authorList>
    </citation>
    <scope>NUCLEOTIDE SEQUENCE [LARGE SCALE GENOMIC DNA]</scope>
    <source>
        <strain evidence="2 3">BCRC 81118</strain>
    </source>
</reference>
<organism evidence="2 3">
    <name type="scientific">Segatella hominis</name>
    <dbReference type="NCBI Taxonomy" id="2518605"/>
    <lineage>
        <taxon>Bacteria</taxon>
        <taxon>Pseudomonadati</taxon>
        <taxon>Bacteroidota</taxon>
        <taxon>Bacteroidia</taxon>
        <taxon>Bacteroidales</taxon>
        <taxon>Prevotellaceae</taxon>
        <taxon>Segatella</taxon>
    </lineage>
</organism>
<dbReference type="OrthoDB" id="1068999at2"/>
<dbReference type="Pfam" id="PF06056">
    <property type="entry name" value="Terminase_5"/>
    <property type="match status" value="1"/>
</dbReference>
<evidence type="ECO:0000259" key="1">
    <source>
        <dbReference type="Pfam" id="PF06056"/>
    </source>
</evidence>
<gene>
    <name evidence="2" type="ORF">EXN75_06615</name>
</gene>
<comment type="caution">
    <text evidence="2">The sequence shown here is derived from an EMBL/GenBank/DDBJ whole genome shotgun (WGS) entry which is preliminary data.</text>
</comment>
<dbReference type="InterPro" id="IPR010332">
    <property type="entry name" value="ATPase_terminase-su_N"/>
</dbReference>